<gene>
    <name evidence="3" type="ORF">RGCCGE502_16510</name>
</gene>
<evidence type="ECO:0000259" key="2">
    <source>
        <dbReference type="Pfam" id="PF26343"/>
    </source>
</evidence>
<organism evidence="3 4">
    <name type="scientific">Rhizobium grahamii CCGE 502</name>
    <dbReference type="NCBI Taxonomy" id="990285"/>
    <lineage>
        <taxon>Bacteria</taxon>
        <taxon>Pseudomonadati</taxon>
        <taxon>Pseudomonadota</taxon>
        <taxon>Alphaproteobacteria</taxon>
        <taxon>Hyphomicrobiales</taxon>
        <taxon>Rhizobiaceae</taxon>
        <taxon>Rhizobium/Agrobacterium group</taxon>
        <taxon>Rhizobium</taxon>
    </lineage>
</organism>
<dbReference type="Proteomes" id="UP000014411">
    <property type="component" value="Unassembled WGS sequence"/>
</dbReference>
<name>S3HVK6_9HYPH</name>
<dbReference type="AlphaFoldDB" id="S3HVK6"/>
<dbReference type="STRING" id="990285.RGCCGE502_16510"/>
<dbReference type="EMBL" id="AEYE02000016">
    <property type="protein sequence ID" value="EPE97186.1"/>
    <property type="molecule type" value="Genomic_DNA"/>
</dbReference>
<dbReference type="HOGENOM" id="CLU_942925_0_0_5"/>
<evidence type="ECO:0000313" key="3">
    <source>
        <dbReference type="EMBL" id="EPE97186.1"/>
    </source>
</evidence>
<dbReference type="Pfam" id="PF13470">
    <property type="entry name" value="PIN_3"/>
    <property type="match status" value="1"/>
</dbReference>
<dbReference type="InterPro" id="IPR002716">
    <property type="entry name" value="PIN_dom"/>
</dbReference>
<proteinExistence type="predicted"/>
<feature type="domain" description="VapC50 C-terminal" evidence="2">
    <location>
        <begin position="132"/>
        <end position="185"/>
    </location>
</feature>
<comment type="caution">
    <text evidence="3">The sequence shown here is derived from an EMBL/GenBank/DDBJ whole genome shotgun (WGS) entry which is preliminary data.</text>
</comment>
<accession>S3HVK6</accession>
<sequence>MASNPPVAVYDACVLYPFHLRNILIQCAFDGLVEARWTDDIHDEWMRNLAANTPGLSIDRLRATRDRMNAVLPEAVVADYRPMIHALTLPDPDDRHVLAAAIAGKASVIVTWNLKDFPASNLLAHGVTSKSPDDFLTDLHAAFPEALISSVKSARHNLRKSIPSVEAFVDVLHQGGLKKFSGMLRCSSKPSKRPASMRLIIRQHSTRLGGWRSSATASTIRIPAAAPLRVCYPMAPHNVRDVLATHILKQTGSYEQASYAIQDTPDVVQQHYGRFLPQDKAALAARILNQVWEAA</sequence>
<dbReference type="Pfam" id="PF26343">
    <property type="entry name" value="VapC50_C"/>
    <property type="match status" value="1"/>
</dbReference>
<dbReference type="InterPro" id="IPR058652">
    <property type="entry name" value="VapC50_C"/>
</dbReference>
<protein>
    <submittedName>
        <fullName evidence="3">Uncharacterized protein</fullName>
    </submittedName>
</protein>
<keyword evidence="4" id="KW-1185">Reference proteome</keyword>
<dbReference type="eggNOG" id="COG1569">
    <property type="taxonomic scope" value="Bacteria"/>
</dbReference>
<reference evidence="3 4" key="1">
    <citation type="journal article" date="2012" name="J. Bacteriol.">
        <title>Genome sequence of Rhizobium grahamii CCGE502, a broad-host-range symbiont with low nodulation competitiveness in Phaseolus vulgaris.</title>
        <authorList>
            <person name="Althabegoiti M.J."/>
            <person name="Lozano L."/>
            <person name="Torres-Tejerizo G."/>
            <person name="Ormeno-Orrillo E."/>
            <person name="Rogel M.A."/>
            <person name="Gonzalez V."/>
            <person name="Martinez-Romero E."/>
        </authorList>
    </citation>
    <scope>NUCLEOTIDE SEQUENCE [LARGE SCALE GENOMIC DNA]</scope>
    <source>
        <strain evidence="3 4">CCGE 502</strain>
    </source>
</reference>
<evidence type="ECO:0000259" key="1">
    <source>
        <dbReference type="Pfam" id="PF13470"/>
    </source>
</evidence>
<feature type="domain" description="PIN" evidence="1">
    <location>
        <begin position="9"/>
        <end position="114"/>
    </location>
</feature>
<evidence type="ECO:0000313" key="4">
    <source>
        <dbReference type="Proteomes" id="UP000014411"/>
    </source>
</evidence>